<accession>A0A1F5SD57</accession>
<evidence type="ECO:0000313" key="10">
    <source>
        <dbReference type="Proteomes" id="UP000178783"/>
    </source>
</evidence>
<dbReference type="GO" id="GO:0009225">
    <property type="term" value="P:nucleotide-sugar metabolic process"/>
    <property type="evidence" value="ECO:0007669"/>
    <property type="project" value="InterPro"/>
</dbReference>
<keyword evidence="6 7" id="KW-0456">Lyase</keyword>
<dbReference type="InterPro" id="IPR036291">
    <property type="entry name" value="NAD(P)-bd_dom_sf"/>
</dbReference>
<evidence type="ECO:0000256" key="3">
    <source>
        <dbReference type="ARBA" id="ARBA00008178"/>
    </source>
</evidence>
<dbReference type="Gene3D" id="3.40.50.720">
    <property type="entry name" value="NAD(P)-binding Rossmann-like Domain"/>
    <property type="match status" value="1"/>
</dbReference>
<dbReference type="EC" id="4.2.1.46" evidence="4 7"/>
<dbReference type="Proteomes" id="UP000178783">
    <property type="component" value="Unassembled WGS sequence"/>
</dbReference>
<evidence type="ECO:0000256" key="5">
    <source>
        <dbReference type="ARBA" id="ARBA00023027"/>
    </source>
</evidence>
<feature type="domain" description="NAD(P)-binding" evidence="8">
    <location>
        <begin position="4"/>
        <end position="302"/>
    </location>
</feature>
<dbReference type="PANTHER" id="PTHR43000">
    <property type="entry name" value="DTDP-D-GLUCOSE 4,6-DEHYDRATASE-RELATED"/>
    <property type="match status" value="1"/>
</dbReference>
<comment type="cofactor">
    <cofactor evidence="2 7">
        <name>NAD(+)</name>
        <dbReference type="ChEBI" id="CHEBI:57540"/>
    </cofactor>
</comment>
<evidence type="ECO:0000256" key="2">
    <source>
        <dbReference type="ARBA" id="ARBA00001911"/>
    </source>
</evidence>
<dbReference type="InterPro" id="IPR005888">
    <property type="entry name" value="dTDP_Gluc_deHydtase"/>
</dbReference>
<dbReference type="InterPro" id="IPR016040">
    <property type="entry name" value="NAD(P)-bd_dom"/>
</dbReference>
<evidence type="ECO:0000259" key="8">
    <source>
        <dbReference type="Pfam" id="PF16363"/>
    </source>
</evidence>
<dbReference type="Gene3D" id="3.90.25.10">
    <property type="entry name" value="UDP-galactose 4-epimerase, domain 1"/>
    <property type="match status" value="1"/>
</dbReference>
<comment type="caution">
    <text evidence="9">The sequence shown here is derived from an EMBL/GenBank/DDBJ whole genome shotgun (WGS) entry which is preliminary data.</text>
</comment>
<dbReference type="GO" id="GO:0008460">
    <property type="term" value="F:dTDP-glucose 4,6-dehydratase activity"/>
    <property type="evidence" value="ECO:0007669"/>
    <property type="project" value="UniProtKB-EC"/>
</dbReference>
<evidence type="ECO:0000313" key="9">
    <source>
        <dbReference type="EMBL" id="OGF24650.1"/>
    </source>
</evidence>
<evidence type="ECO:0000256" key="1">
    <source>
        <dbReference type="ARBA" id="ARBA00001539"/>
    </source>
</evidence>
<dbReference type="EMBL" id="MFFW01000004">
    <property type="protein sequence ID" value="OGF24650.1"/>
    <property type="molecule type" value="Genomic_DNA"/>
</dbReference>
<comment type="catalytic activity">
    <reaction evidence="1 7">
        <text>dTDP-alpha-D-glucose = dTDP-4-dehydro-6-deoxy-alpha-D-glucose + H2O</text>
        <dbReference type="Rhea" id="RHEA:17221"/>
        <dbReference type="ChEBI" id="CHEBI:15377"/>
        <dbReference type="ChEBI" id="CHEBI:57477"/>
        <dbReference type="ChEBI" id="CHEBI:57649"/>
        <dbReference type="EC" id="4.2.1.46"/>
    </reaction>
</comment>
<dbReference type="FunFam" id="3.40.50.720:FF:000304">
    <property type="entry name" value="UDP-glucose 4,6-dehydratase"/>
    <property type="match status" value="1"/>
</dbReference>
<dbReference type="CDD" id="cd05246">
    <property type="entry name" value="dTDP_GD_SDR_e"/>
    <property type="match status" value="1"/>
</dbReference>
<evidence type="ECO:0000256" key="7">
    <source>
        <dbReference type="RuleBase" id="RU004473"/>
    </source>
</evidence>
<proteinExistence type="inferred from homology"/>
<comment type="similarity">
    <text evidence="3 7">Belongs to the NAD(P)-dependent epimerase/dehydratase family. dTDP-glucose dehydratase subfamily.</text>
</comment>
<dbReference type="NCBIfam" id="TIGR01181">
    <property type="entry name" value="dTDP_gluc_dehyt"/>
    <property type="match status" value="1"/>
</dbReference>
<sequence length="344" mass="39002">MKILVTGGAGFIGSNFIHYWLKKYPTDSIVNLDALTYAGNLENLRAVENNKNYKFIKGDIGDTELINDAVKGVDLIVHFAAESHVDRSIMDSGDFIHANVEGTRVLLDAAKNNGRIRFHHISTDEVFGSLGLKDKPFNENTAYDPRSPYSASKAASDHLVRAYFHTYKLPITVSNCSNNYGPFQFPEKVIPLFITNLMEGKKVPIYGQGGNIRDWIYVDDHNAGVDAIIKRGEIGGTYCLGGNCELTNLDLTKKILKLMGRGEEMIEYVADRLGHDLRYAMDYKKAKNELGWAPKVKFKDGLIKTIEWYKNNKAWWQNIKSGEYKQYYKKNYFDRTGKSVRTIN</sequence>
<dbReference type="STRING" id="1797989.A3H66_00060"/>
<dbReference type="SUPFAM" id="SSF51735">
    <property type="entry name" value="NAD(P)-binding Rossmann-fold domains"/>
    <property type="match status" value="1"/>
</dbReference>
<keyword evidence="5" id="KW-0520">NAD</keyword>
<name>A0A1F5SD57_9BACT</name>
<dbReference type="AlphaFoldDB" id="A0A1F5SD57"/>
<protein>
    <recommendedName>
        <fullName evidence="4 7">dTDP-glucose 4,6-dehydratase</fullName>
        <ecNumber evidence="4 7">4.2.1.46</ecNumber>
    </recommendedName>
</protein>
<evidence type="ECO:0000256" key="6">
    <source>
        <dbReference type="ARBA" id="ARBA00023239"/>
    </source>
</evidence>
<reference evidence="9 10" key="1">
    <citation type="journal article" date="2016" name="Nat. Commun.">
        <title>Thousands of microbial genomes shed light on interconnected biogeochemical processes in an aquifer system.</title>
        <authorList>
            <person name="Anantharaman K."/>
            <person name="Brown C.T."/>
            <person name="Hug L.A."/>
            <person name="Sharon I."/>
            <person name="Castelle C.J."/>
            <person name="Probst A.J."/>
            <person name="Thomas B.C."/>
            <person name="Singh A."/>
            <person name="Wilkins M.J."/>
            <person name="Karaoz U."/>
            <person name="Brodie E.L."/>
            <person name="Williams K.H."/>
            <person name="Hubbard S.S."/>
            <person name="Banfield J.F."/>
        </authorList>
    </citation>
    <scope>NUCLEOTIDE SEQUENCE [LARGE SCALE GENOMIC DNA]</scope>
</reference>
<dbReference type="Pfam" id="PF16363">
    <property type="entry name" value="GDP_Man_Dehyd"/>
    <property type="match status" value="1"/>
</dbReference>
<gene>
    <name evidence="9" type="ORF">A3H66_00060</name>
</gene>
<organism evidence="9 10">
    <name type="scientific">Candidatus Falkowbacteria bacterium RIFCSPLOWO2_02_FULL_45_21</name>
    <dbReference type="NCBI Taxonomy" id="1797989"/>
    <lineage>
        <taxon>Bacteria</taxon>
        <taxon>Candidatus Falkowiibacteriota</taxon>
    </lineage>
</organism>
<evidence type="ECO:0000256" key="4">
    <source>
        <dbReference type="ARBA" id="ARBA00011990"/>
    </source>
</evidence>